<name>A0A444FA12_ENSVE</name>
<evidence type="ECO:0000313" key="2">
    <source>
        <dbReference type="Proteomes" id="UP000287651"/>
    </source>
</evidence>
<proteinExistence type="predicted"/>
<dbReference type="EMBL" id="AMZH03008550">
    <property type="protein sequence ID" value="RRT58719.1"/>
    <property type="molecule type" value="Genomic_DNA"/>
</dbReference>
<protein>
    <submittedName>
        <fullName evidence="1">Uncharacterized protein</fullName>
    </submittedName>
</protein>
<gene>
    <name evidence="1" type="ORF">B296_00046388</name>
</gene>
<reference evidence="1 2" key="1">
    <citation type="journal article" date="2014" name="Agronomy (Basel)">
        <title>A Draft Genome Sequence for Ensete ventricosum, the Drought-Tolerant Tree Against Hunger.</title>
        <authorList>
            <person name="Harrison J."/>
            <person name="Moore K.A."/>
            <person name="Paszkiewicz K."/>
            <person name="Jones T."/>
            <person name="Grant M."/>
            <person name="Ambacheew D."/>
            <person name="Muzemil S."/>
            <person name="Studholme D.J."/>
        </authorList>
    </citation>
    <scope>NUCLEOTIDE SEQUENCE [LARGE SCALE GENOMIC DNA]</scope>
</reference>
<organism evidence="1 2">
    <name type="scientific">Ensete ventricosum</name>
    <name type="common">Abyssinian banana</name>
    <name type="synonym">Musa ensete</name>
    <dbReference type="NCBI Taxonomy" id="4639"/>
    <lineage>
        <taxon>Eukaryota</taxon>
        <taxon>Viridiplantae</taxon>
        <taxon>Streptophyta</taxon>
        <taxon>Embryophyta</taxon>
        <taxon>Tracheophyta</taxon>
        <taxon>Spermatophyta</taxon>
        <taxon>Magnoliopsida</taxon>
        <taxon>Liliopsida</taxon>
        <taxon>Zingiberales</taxon>
        <taxon>Musaceae</taxon>
        <taxon>Ensete</taxon>
    </lineage>
</organism>
<sequence length="53" mass="6169">MVSKCVLGTRNYMGCLKVLVLSNYASLCRLLEIHLFYSHSAWMLLFTFPRKDV</sequence>
<accession>A0A444FA12</accession>
<dbReference type="Proteomes" id="UP000287651">
    <property type="component" value="Unassembled WGS sequence"/>
</dbReference>
<evidence type="ECO:0000313" key="1">
    <source>
        <dbReference type="EMBL" id="RRT58719.1"/>
    </source>
</evidence>
<comment type="caution">
    <text evidence="1">The sequence shown here is derived from an EMBL/GenBank/DDBJ whole genome shotgun (WGS) entry which is preliminary data.</text>
</comment>
<dbReference type="AlphaFoldDB" id="A0A444FA12"/>